<keyword evidence="2" id="KW-0472">Membrane</keyword>
<keyword evidence="4" id="KW-1185">Reference proteome</keyword>
<reference evidence="4" key="1">
    <citation type="journal article" date="2019" name="Int. J. Syst. Evol. Microbiol.">
        <title>The Global Catalogue of Microorganisms (GCM) 10K type strain sequencing project: providing services to taxonomists for standard genome sequencing and annotation.</title>
        <authorList>
            <consortium name="The Broad Institute Genomics Platform"/>
            <consortium name="The Broad Institute Genome Sequencing Center for Infectious Disease"/>
            <person name="Wu L."/>
            <person name="Ma J."/>
        </authorList>
    </citation>
    <scope>NUCLEOTIDE SEQUENCE [LARGE SCALE GENOMIC DNA]</scope>
    <source>
        <strain evidence="4">CCUG 49560</strain>
    </source>
</reference>
<keyword evidence="2" id="KW-1133">Transmembrane helix</keyword>
<comment type="caution">
    <text evidence="3">The sequence shown here is derived from an EMBL/GenBank/DDBJ whole genome shotgun (WGS) entry which is preliminary data.</text>
</comment>
<feature type="region of interest" description="Disordered" evidence="1">
    <location>
        <begin position="166"/>
        <end position="309"/>
    </location>
</feature>
<feature type="compositionally biased region" description="Low complexity" evidence="1">
    <location>
        <begin position="237"/>
        <end position="258"/>
    </location>
</feature>
<protein>
    <submittedName>
        <fullName evidence="3">Uncharacterized protein</fullName>
    </submittedName>
</protein>
<feature type="compositionally biased region" description="Basic and acidic residues" evidence="1">
    <location>
        <begin position="1"/>
        <end position="15"/>
    </location>
</feature>
<evidence type="ECO:0000313" key="3">
    <source>
        <dbReference type="EMBL" id="MFC4590778.1"/>
    </source>
</evidence>
<evidence type="ECO:0000313" key="4">
    <source>
        <dbReference type="Proteomes" id="UP001595891"/>
    </source>
</evidence>
<organism evidence="3 4">
    <name type="scientific">Sphaerisporangium corydalis</name>
    <dbReference type="NCBI Taxonomy" id="1441875"/>
    <lineage>
        <taxon>Bacteria</taxon>
        <taxon>Bacillati</taxon>
        <taxon>Actinomycetota</taxon>
        <taxon>Actinomycetes</taxon>
        <taxon>Streptosporangiales</taxon>
        <taxon>Streptosporangiaceae</taxon>
        <taxon>Sphaerisporangium</taxon>
    </lineage>
</organism>
<feature type="compositionally biased region" description="Low complexity" evidence="1">
    <location>
        <begin position="205"/>
        <end position="229"/>
    </location>
</feature>
<feature type="compositionally biased region" description="Acidic residues" evidence="1">
    <location>
        <begin position="106"/>
        <end position="115"/>
    </location>
</feature>
<feature type="transmembrane region" description="Helical" evidence="2">
    <location>
        <begin position="144"/>
        <end position="162"/>
    </location>
</feature>
<evidence type="ECO:0000256" key="2">
    <source>
        <dbReference type="SAM" id="Phobius"/>
    </source>
</evidence>
<feature type="compositionally biased region" description="Pro residues" evidence="1">
    <location>
        <begin position="275"/>
        <end position="295"/>
    </location>
</feature>
<dbReference type="EMBL" id="JBHSFN010000025">
    <property type="protein sequence ID" value="MFC4590778.1"/>
    <property type="molecule type" value="Genomic_DNA"/>
</dbReference>
<dbReference type="Proteomes" id="UP001595891">
    <property type="component" value="Unassembled WGS sequence"/>
</dbReference>
<evidence type="ECO:0000256" key="1">
    <source>
        <dbReference type="SAM" id="MobiDB-lite"/>
    </source>
</evidence>
<name>A0ABV9EMS9_9ACTN</name>
<proteinExistence type="predicted"/>
<gene>
    <name evidence="3" type="ORF">ACFO8L_32100</name>
</gene>
<keyword evidence="2" id="KW-0812">Transmembrane</keyword>
<feature type="compositionally biased region" description="Basic and acidic residues" evidence="1">
    <location>
        <begin position="62"/>
        <end position="83"/>
    </location>
</feature>
<feature type="compositionally biased region" description="Low complexity" evidence="1">
    <location>
        <begin position="172"/>
        <end position="185"/>
    </location>
</feature>
<accession>A0ABV9EMS9</accession>
<dbReference type="RefSeq" id="WP_262845172.1">
    <property type="nucleotide sequence ID" value="NZ_JANZYP010000037.1"/>
</dbReference>
<feature type="compositionally biased region" description="Basic and acidic residues" evidence="1">
    <location>
        <begin position="94"/>
        <end position="105"/>
    </location>
</feature>
<sequence>MDRDGTPRSFEEDPLKQTGPLPLGIDWDNESGRPDGDVLSDGWRPGHDPAQDPGDGSVEFDPPDRARLRDDDGPDHLDPHLDETQLDGGDYEDYERPEGYARPDEDHWDPDADVPAEERRGFLGSGWTGENDPEEEKRSQNRRLVLALVAIVVLAVAGGWIVSSSVGSKSEAACAKPAGCAPAGGQDALPTGDPSAAPTGDEQVTEPTAEPSETTASPSESATPEPTSSRGRVPQEPSARPTPTRTRVRSPQPTPRSSNRSQEPDDPEIEDDPTPKPSATPTPPPTTQAPQPAPSPTKTKSTGLLDWLF</sequence>
<feature type="region of interest" description="Disordered" evidence="1">
    <location>
        <begin position="1"/>
        <end position="140"/>
    </location>
</feature>